<accession>A0A0R2NML4</accession>
<name>A0A0R2NML4_9LACO</name>
<organism evidence="1 2">
    <name type="scientific">Lactiplantibacillus fabifermentans DSM 21115</name>
    <dbReference type="NCBI Taxonomy" id="1413187"/>
    <lineage>
        <taxon>Bacteria</taxon>
        <taxon>Bacillati</taxon>
        <taxon>Bacillota</taxon>
        <taxon>Bacilli</taxon>
        <taxon>Lactobacillales</taxon>
        <taxon>Lactobacillaceae</taxon>
        <taxon>Lactiplantibacillus</taxon>
    </lineage>
</organism>
<comment type="caution">
    <text evidence="1">The sequence shown here is derived from an EMBL/GenBank/DDBJ whole genome shotgun (WGS) entry which is preliminary data.</text>
</comment>
<dbReference type="Proteomes" id="UP000050920">
    <property type="component" value="Unassembled WGS sequence"/>
</dbReference>
<protein>
    <submittedName>
        <fullName evidence="1">Uncharacterized protein</fullName>
    </submittedName>
</protein>
<keyword evidence="2" id="KW-1185">Reference proteome</keyword>
<dbReference type="AlphaFoldDB" id="A0A0R2NML4"/>
<sequence length="101" mass="11812">MNDDAINVFPADYNSSYHLVLKRGTDHYAYYYFKIDKLDQRVIFYDDVDRSGISIKTQITRTFMRSLIKAIDWHPVGNSIIVEIYNVQRETGKATRLACDI</sequence>
<reference evidence="1 2" key="1">
    <citation type="journal article" date="2015" name="Genome Announc.">
        <title>Expanding the biotechnology potential of lactobacilli through comparative genomics of 213 strains and associated genera.</title>
        <authorList>
            <person name="Sun Z."/>
            <person name="Harris H.M."/>
            <person name="McCann A."/>
            <person name="Guo C."/>
            <person name="Argimon S."/>
            <person name="Zhang W."/>
            <person name="Yang X."/>
            <person name="Jeffery I.B."/>
            <person name="Cooney J.C."/>
            <person name="Kagawa T.F."/>
            <person name="Liu W."/>
            <person name="Song Y."/>
            <person name="Salvetti E."/>
            <person name="Wrobel A."/>
            <person name="Rasinkangas P."/>
            <person name="Parkhill J."/>
            <person name="Rea M.C."/>
            <person name="O'Sullivan O."/>
            <person name="Ritari J."/>
            <person name="Douillard F.P."/>
            <person name="Paul Ross R."/>
            <person name="Yang R."/>
            <person name="Briner A.E."/>
            <person name="Felis G.E."/>
            <person name="de Vos W.M."/>
            <person name="Barrangou R."/>
            <person name="Klaenhammer T.R."/>
            <person name="Caufield P.W."/>
            <person name="Cui Y."/>
            <person name="Zhang H."/>
            <person name="O'Toole P.W."/>
        </authorList>
    </citation>
    <scope>NUCLEOTIDE SEQUENCE [LARGE SCALE GENOMIC DNA]</scope>
    <source>
        <strain evidence="1 2">DSM 21115</strain>
    </source>
</reference>
<dbReference type="EMBL" id="AYGX02000100">
    <property type="protein sequence ID" value="KRO26948.1"/>
    <property type="molecule type" value="Genomic_DNA"/>
</dbReference>
<evidence type="ECO:0000313" key="2">
    <source>
        <dbReference type="Proteomes" id="UP000050920"/>
    </source>
</evidence>
<proteinExistence type="predicted"/>
<evidence type="ECO:0000313" key="1">
    <source>
        <dbReference type="EMBL" id="KRO26948.1"/>
    </source>
</evidence>
<gene>
    <name evidence="1" type="ORF">DY78_GL000518</name>
</gene>
<dbReference type="RefSeq" id="WP_024623713.1">
    <property type="nucleotide sequence ID" value="NZ_AYGX02000100.1"/>
</dbReference>